<evidence type="ECO:0000256" key="3">
    <source>
        <dbReference type="ARBA" id="ARBA00022840"/>
    </source>
</evidence>
<comment type="similarity">
    <text evidence="5">Belongs to the ABC transporter superfamily. ABCF family. Uup subfamily.</text>
</comment>
<organism evidence="7 8">
    <name type="scientific">Roseimicrobium gellanilyticum</name>
    <dbReference type="NCBI Taxonomy" id="748857"/>
    <lineage>
        <taxon>Bacteria</taxon>
        <taxon>Pseudomonadati</taxon>
        <taxon>Verrucomicrobiota</taxon>
        <taxon>Verrucomicrobiia</taxon>
        <taxon>Verrucomicrobiales</taxon>
        <taxon>Verrucomicrobiaceae</taxon>
        <taxon>Roseimicrobium</taxon>
    </lineage>
</organism>
<comment type="catalytic activity">
    <reaction evidence="4">
        <text>ATP + H2O = ADP + phosphate + H(+)</text>
        <dbReference type="Rhea" id="RHEA:13065"/>
        <dbReference type="ChEBI" id="CHEBI:15377"/>
        <dbReference type="ChEBI" id="CHEBI:15378"/>
        <dbReference type="ChEBI" id="CHEBI:30616"/>
        <dbReference type="ChEBI" id="CHEBI:43474"/>
        <dbReference type="ChEBI" id="CHEBI:456216"/>
    </reaction>
</comment>
<keyword evidence="1" id="KW-0677">Repeat</keyword>
<dbReference type="CDD" id="cd03221">
    <property type="entry name" value="ABCF_EF-3"/>
    <property type="match status" value="2"/>
</dbReference>
<dbReference type="SMART" id="SM00382">
    <property type="entry name" value="AAA"/>
    <property type="match status" value="2"/>
</dbReference>
<dbReference type="InterPro" id="IPR017871">
    <property type="entry name" value="ABC_transporter-like_CS"/>
</dbReference>
<dbReference type="SUPFAM" id="SSF52540">
    <property type="entry name" value="P-loop containing nucleoside triphosphate hydrolases"/>
    <property type="match status" value="2"/>
</dbReference>
<dbReference type="Proteomes" id="UP000253426">
    <property type="component" value="Unassembled WGS sequence"/>
</dbReference>
<sequence>MLTLHKVTKSFANRVLFKDAAMTINYAEKAALVGPNGAGKSTLFSLILKQDTPDSGEIQRDEWTTLGHLRQEAEPSGNETILDIAVGKAGEMERLEAILKDYESRSDVSAPEYLEAHAKHDALQDPKAEAKAKKILAGFGFKPEQLNQPAREFSGGWIMRAHLAQLLVIEPDLLLLDEPTNHLDLMSLMWFRNYLKHYPGALLLISHDRDFMDELIEQVYEVDDGQLTAYSGNYSEYLKQREENHERAMTAYKNQQREIEQIQDFIDKFRSVASKAAQAQSREKQLAKMDKLDKPKPLRKAFRFNFPQPARSGQRVIGLTGIHQAYGEKKVYENLDLDVERGERTALVGPNGAGKSTLLKILAGIIPFQKGERRLGTNTKLGYFSQHRSDTLDPEKTILEEVRDASPELRDDDIRSILGSFLFKREDVFKKTKVLSGGEKSRVNLVKFLVDPPNILLMDEPTTHLDIWSIEGLILALQRFEGTLVFISHDVHFIRSIATKVLHINTGKVMPYAGGYDYYLEKAGVAEEDARAAVIASL</sequence>
<dbReference type="Gene3D" id="3.40.50.300">
    <property type="entry name" value="P-loop containing nucleotide triphosphate hydrolases"/>
    <property type="match status" value="2"/>
</dbReference>
<name>A0A366HMN5_9BACT</name>
<dbReference type="InterPro" id="IPR027417">
    <property type="entry name" value="P-loop_NTPase"/>
</dbReference>
<proteinExistence type="inferred from homology"/>
<dbReference type="PANTHER" id="PTHR19211">
    <property type="entry name" value="ATP-BINDING TRANSPORT PROTEIN-RELATED"/>
    <property type="match status" value="1"/>
</dbReference>
<dbReference type="EMBL" id="QNRR01000004">
    <property type="protein sequence ID" value="RBP44409.1"/>
    <property type="molecule type" value="Genomic_DNA"/>
</dbReference>
<evidence type="ECO:0000313" key="8">
    <source>
        <dbReference type="Proteomes" id="UP000253426"/>
    </source>
</evidence>
<keyword evidence="3 7" id="KW-0067">ATP-binding</keyword>
<dbReference type="InterPro" id="IPR003439">
    <property type="entry name" value="ABC_transporter-like_ATP-bd"/>
</dbReference>
<evidence type="ECO:0000313" key="7">
    <source>
        <dbReference type="EMBL" id="RBP44409.1"/>
    </source>
</evidence>
<dbReference type="AlphaFoldDB" id="A0A366HMN5"/>
<dbReference type="Pfam" id="PF12848">
    <property type="entry name" value="ABC_tran_Xtn"/>
    <property type="match status" value="1"/>
</dbReference>
<dbReference type="OrthoDB" id="9801441at2"/>
<gene>
    <name evidence="7" type="ORF">DES53_104229</name>
</gene>
<evidence type="ECO:0000256" key="2">
    <source>
        <dbReference type="ARBA" id="ARBA00022741"/>
    </source>
</evidence>
<dbReference type="InterPro" id="IPR032781">
    <property type="entry name" value="ABC_tran_Xtn"/>
</dbReference>
<evidence type="ECO:0000256" key="1">
    <source>
        <dbReference type="ARBA" id="ARBA00022737"/>
    </source>
</evidence>
<dbReference type="Pfam" id="PF00005">
    <property type="entry name" value="ABC_tran"/>
    <property type="match status" value="2"/>
</dbReference>
<dbReference type="InterPro" id="IPR003593">
    <property type="entry name" value="AAA+_ATPase"/>
</dbReference>
<dbReference type="GO" id="GO:0005524">
    <property type="term" value="F:ATP binding"/>
    <property type="evidence" value="ECO:0007669"/>
    <property type="project" value="UniProtKB-KW"/>
</dbReference>
<evidence type="ECO:0000259" key="6">
    <source>
        <dbReference type="PROSITE" id="PS50893"/>
    </source>
</evidence>
<keyword evidence="2" id="KW-0547">Nucleotide-binding</keyword>
<protein>
    <submittedName>
        <fullName evidence="7">ATP-binding cassette subfamily F protein 3</fullName>
    </submittedName>
</protein>
<keyword evidence="8" id="KW-1185">Reference proteome</keyword>
<reference evidence="7 8" key="1">
    <citation type="submission" date="2018-06" db="EMBL/GenBank/DDBJ databases">
        <title>Genomic Encyclopedia of Type Strains, Phase IV (KMG-IV): sequencing the most valuable type-strain genomes for metagenomic binning, comparative biology and taxonomic classification.</title>
        <authorList>
            <person name="Goeker M."/>
        </authorList>
    </citation>
    <scope>NUCLEOTIDE SEQUENCE [LARGE SCALE GENOMIC DNA]</scope>
    <source>
        <strain evidence="7 8">DSM 25532</strain>
    </source>
</reference>
<comment type="caution">
    <text evidence="7">The sequence shown here is derived from an EMBL/GenBank/DDBJ whole genome shotgun (WGS) entry which is preliminary data.</text>
</comment>
<dbReference type="PROSITE" id="PS50893">
    <property type="entry name" value="ABC_TRANSPORTER_2"/>
    <property type="match status" value="2"/>
</dbReference>
<feature type="domain" description="ABC transporter" evidence="6">
    <location>
        <begin position="317"/>
        <end position="531"/>
    </location>
</feature>
<dbReference type="GO" id="GO:0016887">
    <property type="term" value="F:ATP hydrolysis activity"/>
    <property type="evidence" value="ECO:0007669"/>
    <property type="project" value="InterPro"/>
</dbReference>
<dbReference type="InterPro" id="IPR050611">
    <property type="entry name" value="ABCF"/>
</dbReference>
<dbReference type="PANTHER" id="PTHR19211:SF14">
    <property type="entry name" value="ATP-BINDING CASSETTE SUB-FAMILY F MEMBER 1"/>
    <property type="match status" value="1"/>
</dbReference>
<dbReference type="GO" id="GO:0003676">
    <property type="term" value="F:nucleic acid binding"/>
    <property type="evidence" value="ECO:0007669"/>
    <property type="project" value="UniProtKB-ARBA"/>
</dbReference>
<dbReference type="PROSITE" id="PS00211">
    <property type="entry name" value="ABC_TRANSPORTER_1"/>
    <property type="match status" value="1"/>
</dbReference>
<dbReference type="RefSeq" id="WP_113958817.1">
    <property type="nucleotide sequence ID" value="NZ_QNRR01000004.1"/>
</dbReference>
<accession>A0A366HMN5</accession>
<evidence type="ECO:0000256" key="4">
    <source>
        <dbReference type="ARBA" id="ARBA00049360"/>
    </source>
</evidence>
<feature type="domain" description="ABC transporter" evidence="6">
    <location>
        <begin position="2"/>
        <end position="249"/>
    </location>
</feature>
<evidence type="ECO:0000256" key="5">
    <source>
        <dbReference type="ARBA" id="ARBA00061478"/>
    </source>
</evidence>
<dbReference type="FunFam" id="3.40.50.300:FF:000309">
    <property type="entry name" value="ABC transporter ATP-binding protein"/>
    <property type="match status" value="1"/>
</dbReference>
<dbReference type="FunFam" id="3.40.50.300:FF:000011">
    <property type="entry name" value="Putative ABC transporter ATP-binding component"/>
    <property type="match status" value="1"/>
</dbReference>